<evidence type="ECO:0000313" key="1">
    <source>
        <dbReference type="EMBL" id="VAI78502.1"/>
    </source>
</evidence>
<name>A0A9R0ZKS4_TRITD</name>
<evidence type="ECO:0000313" key="2">
    <source>
        <dbReference type="Proteomes" id="UP000324705"/>
    </source>
</evidence>
<gene>
    <name evidence="1" type="ORF">TRITD_7Av1G213870</name>
</gene>
<protein>
    <submittedName>
        <fullName evidence="1">Uncharacterized protein</fullName>
    </submittedName>
</protein>
<accession>A0A9R0ZKS4</accession>
<dbReference type="Gramene" id="TRITD7Av1G213870.1">
    <property type="protein sequence ID" value="TRITD7Av1G213870.1"/>
    <property type="gene ID" value="TRITD7Av1G213870"/>
</dbReference>
<sequence>MLKVCLTHMISWPDRLGLPLWHTSGDDCLLTMILRVMNLYDTNGSQVRQEFVQKIGKVFDAILEKTGKLRKETKGDIYIAKAIAIVLERNPHLGKRSRYTPWSQLFQGKQQFCCNSCSKAVHDDMYWRLQAVTVIWEILHEHNCRIFHNLELSATMLACLAVDKPMLEGGRRTTHHFVIII</sequence>
<reference evidence="1 2" key="1">
    <citation type="submission" date="2017-09" db="EMBL/GenBank/DDBJ databases">
        <authorList>
            <consortium name="International Durum Wheat Genome Sequencing Consortium (IDWGSC)"/>
            <person name="Milanesi L."/>
        </authorList>
    </citation>
    <scope>NUCLEOTIDE SEQUENCE [LARGE SCALE GENOMIC DNA]</scope>
    <source>
        <strain evidence="2">cv. Svevo</strain>
    </source>
</reference>
<dbReference type="AlphaFoldDB" id="A0A9R0ZKS4"/>
<dbReference type="Proteomes" id="UP000324705">
    <property type="component" value="Chromosome 7A"/>
</dbReference>
<keyword evidence="2" id="KW-1185">Reference proteome</keyword>
<dbReference type="EMBL" id="LT934123">
    <property type="protein sequence ID" value="VAI78502.1"/>
    <property type="molecule type" value="Genomic_DNA"/>
</dbReference>
<proteinExistence type="predicted"/>
<organism evidence="1 2">
    <name type="scientific">Triticum turgidum subsp. durum</name>
    <name type="common">Durum wheat</name>
    <name type="synonym">Triticum durum</name>
    <dbReference type="NCBI Taxonomy" id="4567"/>
    <lineage>
        <taxon>Eukaryota</taxon>
        <taxon>Viridiplantae</taxon>
        <taxon>Streptophyta</taxon>
        <taxon>Embryophyta</taxon>
        <taxon>Tracheophyta</taxon>
        <taxon>Spermatophyta</taxon>
        <taxon>Magnoliopsida</taxon>
        <taxon>Liliopsida</taxon>
        <taxon>Poales</taxon>
        <taxon>Poaceae</taxon>
        <taxon>BOP clade</taxon>
        <taxon>Pooideae</taxon>
        <taxon>Triticodae</taxon>
        <taxon>Triticeae</taxon>
        <taxon>Triticinae</taxon>
        <taxon>Triticum</taxon>
    </lineage>
</organism>